<evidence type="ECO:0000256" key="2">
    <source>
        <dbReference type="SAM" id="Phobius"/>
    </source>
</evidence>
<reference evidence="4" key="2">
    <citation type="submission" date="2025-09" db="UniProtKB">
        <authorList>
            <consortium name="Ensembl"/>
        </authorList>
    </citation>
    <scope>IDENTIFICATION</scope>
</reference>
<name>A0A8C4J6Y8_DRONO</name>
<proteinExistence type="predicted"/>
<dbReference type="PROSITE" id="PS50234">
    <property type="entry name" value="VWFA"/>
    <property type="match status" value="2"/>
</dbReference>
<dbReference type="Proteomes" id="UP000694423">
    <property type="component" value="Unplaced"/>
</dbReference>
<feature type="compositionally biased region" description="Basic and acidic residues" evidence="1">
    <location>
        <begin position="367"/>
        <end position="379"/>
    </location>
</feature>
<feature type="domain" description="VWFA" evidence="3">
    <location>
        <begin position="176"/>
        <end position="356"/>
    </location>
</feature>
<keyword evidence="2" id="KW-0812">Transmembrane</keyword>
<feature type="domain" description="VWFA" evidence="3">
    <location>
        <begin position="400"/>
        <end position="536"/>
    </location>
</feature>
<dbReference type="PANTHER" id="PTHR24020">
    <property type="entry name" value="COLLAGEN ALPHA"/>
    <property type="match status" value="1"/>
</dbReference>
<keyword evidence="2" id="KW-1133">Transmembrane helix</keyword>
<dbReference type="Ensembl" id="ENSDNVT00000004337.1">
    <property type="protein sequence ID" value="ENSDNVP00000003607.1"/>
    <property type="gene ID" value="ENSDNVG00000002552.1"/>
</dbReference>
<evidence type="ECO:0000256" key="1">
    <source>
        <dbReference type="SAM" id="MobiDB-lite"/>
    </source>
</evidence>
<feature type="transmembrane region" description="Helical" evidence="2">
    <location>
        <begin position="15"/>
        <end position="35"/>
    </location>
</feature>
<evidence type="ECO:0000313" key="5">
    <source>
        <dbReference type="Proteomes" id="UP000694423"/>
    </source>
</evidence>
<dbReference type="Pfam" id="PF00092">
    <property type="entry name" value="VWA"/>
    <property type="match status" value="2"/>
</dbReference>
<dbReference type="SMART" id="SM00327">
    <property type="entry name" value="VWA"/>
    <property type="match status" value="2"/>
</dbReference>
<keyword evidence="5" id="KW-1185">Reference proteome</keyword>
<evidence type="ECO:0000259" key="3">
    <source>
        <dbReference type="PROSITE" id="PS50234"/>
    </source>
</evidence>
<dbReference type="Gene3D" id="3.40.50.410">
    <property type="entry name" value="von Willebrand factor, type A domain"/>
    <property type="match status" value="2"/>
</dbReference>
<dbReference type="SUPFAM" id="SSF53300">
    <property type="entry name" value="vWA-like"/>
    <property type="match status" value="2"/>
</dbReference>
<dbReference type="InterPro" id="IPR036465">
    <property type="entry name" value="vWFA_dom_sf"/>
</dbReference>
<dbReference type="PANTHER" id="PTHR24020:SF20">
    <property type="entry name" value="PH DOMAIN-CONTAINING PROTEIN"/>
    <property type="match status" value="1"/>
</dbReference>
<dbReference type="PRINTS" id="PR00453">
    <property type="entry name" value="VWFADOMAIN"/>
</dbReference>
<dbReference type="InterPro" id="IPR002035">
    <property type="entry name" value="VWF_A"/>
</dbReference>
<sequence length="536" mass="59941">MLLITLIPSPPSKTAIIAILSSFRLCIYSVCLRLISAISISVLFHLFLPSFLPSFIPSIIHSISGNIKGSKNIQDGGIAIDRNADWILACLQKKHRRAFTTTEDMNGVCTLLTPDLRSTTFLNLTKIVETKLNSSQSKNSKTKIADIDNTNSISSACGELFGPAGSSHMCKELGTEIAVILDGSESTKRDDFQNAKNAVLNMMKSMWQKCPKIRFAVIQYGAEIQTRLSLQESCHRSAALFKVQNMKQQGSQTDIAATLQHVLDKVFNESHGSSQTDDKIIIILASGQMFLDNHQLRNVMNSLETAKIKLYAPVIGEFISNQWAPEELQKVRSDWFVLSTYEDFHSFLLELERNTLNASAENVPTESPEHGNINDDDGKLPSWMDDDKEEEENDLRSGTEIVFILDGSGSIEQEDFEKAKAFIYKMMKTLYEKCFECDFAVVQYGFEIRTEFDLRENWNPNATLQKVLDIEQVCNVTKTASAMQHALDSIFTESHGSQKNAAKVMIVLTDGEILLDEMNLTTVINSPKMAGIERYA</sequence>
<organism evidence="4 5">
    <name type="scientific">Dromaius novaehollandiae</name>
    <name type="common">Emu</name>
    <dbReference type="NCBI Taxonomy" id="8790"/>
    <lineage>
        <taxon>Eukaryota</taxon>
        <taxon>Metazoa</taxon>
        <taxon>Chordata</taxon>
        <taxon>Craniata</taxon>
        <taxon>Vertebrata</taxon>
        <taxon>Euteleostomi</taxon>
        <taxon>Archelosauria</taxon>
        <taxon>Archosauria</taxon>
        <taxon>Dinosauria</taxon>
        <taxon>Saurischia</taxon>
        <taxon>Theropoda</taxon>
        <taxon>Coelurosauria</taxon>
        <taxon>Aves</taxon>
        <taxon>Palaeognathae</taxon>
        <taxon>Casuariiformes</taxon>
        <taxon>Dromaiidae</taxon>
        <taxon>Dromaius</taxon>
    </lineage>
</organism>
<feature type="region of interest" description="Disordered" evidence="1">
    <location>
        <begin position="360"/>
        <end position="392"/>
    </location>
</feature>
<feature type="transmembrane region" description="Helical" evidence="2">
    <location>
        <begin position="42"/>
        <end position="60"/>
    </location>
</feature>
<dbReference type="AlphaFoldDB" id="A0A8C4J6Y8"/>
<protein>
    <recommendedName>
        <fullName evidence="3">VWFA domain-containing protein</fullName>
    </recommendedName>
</protein>
<evidence type="ECO:0000313" key="4">
    <source>
        <dbReference type="Ensembl" id="ENSDNVP00000003607.1"/>
    </source>
</evidence>
<accession>A0A8C4J6Y8</accession>
<dbReference type="InterPro" id="IPR050525">
    <property type="entry name" value="ECM_Assembly_Org"/>
</dbReference>
<reference evidence="4" key="1">
    <citation type="submission" date="2025-08" db="UniProtKB">
        <authorList>
            <consortium name="Ensembl"/>
        </authorList>
    </citation>
    <scope>IDENTIFICATION</scope>
</reference>
<keyword evidence="2" id="KW-0472">Membrane</keyword>